<protein>
    <recommendedName>
        <fullName evidence="6">BSD domain-containing protein</fullName>
    </recommendedName>
</protein>
<comment type="similarity">
    <text evidence="1 2">Belongs to the nucleosome assembly protein (NAP) family.</text>
</comment>
<feature type="compositionally biased region" description="Acidic residues" evidence="3">
    <location>
        <begin position="287"/>
        <end position="323"/>
    </location>
</feature>
<reference evidence="4 5" key="1">
    <citation type="submission" date="2017-03" db="EMBL/GenBank/DDBJ databases">
        <title>Genomes of endolithic fungi from Antarctica.</title>
        <authorList>
            <person name="Coleine C."/>
            <person name="Masonjones S."/>
            <person name="Stajich J.E."/>
        </authorList>
    </citation>
    <scope>NUCLEOTIDE SEQUENCE [LARGE SCALE GENOMIC DNA]</scope>
    <source>
        <strain evidence="4 5">CCFEE 6314</strain>
    </source>
</reference>
<evidence type="ECO:0000256" key="3">
    <source>
        <dbReference type="SAM" id="MobiDB-lite"/>
    </source>
</evidence>
<dbReference type="AlphaFoldDB" id="A0A438MXE6"/>
<dbReference type="PANTHER" id="PTHR11875">
    <property type="entry name" value="TESTIS-SPECIFIC Y-ENCODED PROTEIN"/>
    <property type="match status" value="1"/>
</dbReference>
<accession>A0A438MXE6</accession>
<evidence type="ECO:0008006" key="6">
    <source>
        <dbReference type="Google" id="ProtNLM"/>
    </source>
</evidence>
<feature type="compositionally biased region" description="Acidic residues" evidence="3">
    <location>
        <begin position="236"/>
        <end position="248"/>
    </location>
</feature>
<dbReference type="InterPro" id="IPR037231">
    <property type="entry name" value="NAP-like_sf"/>
</dbReference>
<dbReference type="Proteomes" id="UP000288859">
    <property type="component" value="Unassembled WGS sequence"/>
</dbReference>
<dbReference type="Gene3D" id="3.30.1120.90">
    <property type="entry name" value="Nucleosome assembly protein"/>
    <property type="match status" value="1"/>
</dbReference>
<dbReference type="InterPro" id="IPR002164">
    <property type="entry name" value="NAP_family"/>
</dbReference>
<dbReference type="SUPFAM" id="SSF143113">
    <property type="entry name" value="NAP-like"/>
    <property type="match status" value="1"/>
</dbReference>
<evidence type="ECO:0000313" key="5">
    <source>
        <dbReference type="Proteomes" id="UP000288859"/>
    </source>
</evidence>
<sequence>MATATEDVTNIFHELGTLERSFAEVEIDALRRKEQALKPLYTRRNKLLSRVPDFWPTVFGNGPEDVRQFISPNDLQLLSSITSFSVERYQIKSETDGEPRSLRFTFEFADNDIIEDKKLVKEFEYHAAEAGPGSMVSKPVAIKFKNKKKDLTSGLLNAAAELYQAEEVLKLKSGDDREINIVDREALWQYEKLREKLSQLDEDADMETSFFAWFGFRGAVNATDKGKPVDANGVDGAEDEDEDEDDDEFSELLEVEVFPAGEEVAIALAEELWPDAIDYFVSAQEEVADDFDGMDEGEPSDDENAPELVEVAEDDDDDDDDADQDRPHKKQRKA</sequence>
<feature type="region of interest" description="Disordered" evidence="3">
    <location>
        <begin position="287"/>
        <end position="334"/>
    </location>
</feature>
<dbReference type="GO" id="GO:0006334">
    <property type="term" value="P:nucleosome assembly"/>
    <property type="evidence" value="ECO:0007669"/>
    <property type="project" value="InterPro"/>
</dbReference>
<dbReference type="Pfam" id="PF00956">
    <property type="entry name" value="NAP"/>
    <property type="match status" value="1"/>
</dbReference>
<dbReference type="EMBL" id="NAJM01000038">
    <property type="protein sequence ID" value="RVX68405.1"/>
    <property type="molecule type" value="Genomic_DNA"/>
</dbReference>
<feature type="region of interest" description="Disordered" evidence="3">
    <location>
        <begin position="225"/>
        <end position="248"/>
    </location>
</feature>
<organism evidence="4 5">
    <name type="scientific">Exophiala mesophila</name>
    <name type="common">Black yeast-like fungus</name>
    <dbReference type="NCBI Taxonomy" id="212818"/>
    <lineage>
        <taxon>Eukaryota</taxon>
        <taxon>Fungi</taxon>
        <taxon>Dikarya</taxon>
        <taxon>Ascomycota</taxon>
        <taxon>Pezizomycotina</taxon>
        <taxon>Eurotiomycetes</taxon>
        <taxon>Chaetothyriomycetidae</taxon>
        <taxon>Chaetothyriales</taxon>
        <taxon>Herpotrichiellaceae</taxon>
        <taxon>Exophiala</taxon>
    </lineage>
</organism>
<name>A0A438MXE6_EXOME</name>
<proteinExistence type="inferred from homology"/>
<dbReference type="VEuPathDB" id="FungiDB:PV10_06755"/>
<comment type="caution">
    <text evidence="4">The sequence shown here is derived from an EMBL/GenBank/DDBJ whole genome shotgun (WGS) entry which is preliminary data.</text>
</comment>
<gene>
    <name evidence="4" type="ORF">B0A52_07405</name>
</gene>
<dbReference type="GO" id="GO:0005634">
    <property type="term" value="C:nucleus"/>
    <property type="evidence" value="ECO:0007669"/>
    <property type="project" value="InterPro"/>
</dbReference>
<evidence type="ECO:0000256" key="2">
    <source>
        <dbReference type="RuleBase" id="RU003876"/>
    </source>
</evidence>
<dbReference type="OrthoDB" id="19419at2759"/>
<evidence type="ECO:0000256" key="1">
    <source>
        <dbReference type="ARBA" id="ARBA00009947"/>
    </source>
</evidence>
<evidence type="ECO:0000313" key="4">
    <source>
        <dbReference type="EMBL" id="RVX68405.1"/>
    </source>
</evidence>